<keyword evidence="10" id="KW-0408">Iron</keyword>
<dbReference type="SUPFAM" id="SSF56935">
    <property type="entry name" value="Porins"/>
    <property type="match status" value="1"/>
</dbReference>
<organism evidence="23">
    <name type="scientific">Pseudomonas solani</name>
    <dbReference type="NCBI Taxonomy" id="2731552"/>
    <lineage>
        <taxon>Bacteria</taxon>
        <taxon>Pseudomonadati</taxon>
        <taxon>Pseudomonadota</taxon>
        <taxon>Gammaproteobacteria</taxon>
        <taxon>Pseudomonadales</taxon>
        <taxon>Pseudomonadaceae</taxon>
        <taxon>Pseudomonas</taxon>
    </lineage>
</organism>
<keyword evidence="5" id="KW-0410">Iron transport</keyword>
<dbReference type="PANTHER" id="PTHR32552:SF68">
    <property type="entry name" value="FERRICHROME OUTER MEMBRANE TRANSPORTER_PHAGE RECEPTOR"/>
    <property type="match status" value="1"/>
</dbReference>
<evidence type="ECO:0000256" key="11">
    <source>
        <dbReference type="ARBA" id="ARBA00023065"/>
    </source>
</evidence>
<evidence type="ECO:0000256" key="10">
    <source>
        <dbReference type="ARBA" id="ARBA00023004"/>
    </source>
</evidence>
<keyword evidence="7 19" id="KW-0812">Transmembrane</keyword>
<dbReference type="SMART" id="SM00965">
    <property type="entry name" value="STN"/>
    <property type="match status" value="1"/>
</dbReference>
<dbReference type="InterPro" id="IPR012910">
    <property type="entry name" value="Plug_dom"/>
</dbReference>
<evidence type="ECO:0000259" key="22">
    <source>
        <dbReference type="SMART" id="SM00965"/>
    </source>
</evidence>
<sequence length="817" mass="89382">MSPRPSRFPLRALALAIPLALGAVAALHGSLVSAAEQAQEQQFDIPAGPLADQLNQFAVQAGIYLAADGALTAGKQSPALQGRYSVEQALGILLGDSGLQALRTGAGRYQLQPRSEGSGLQLDATRIQGNSYQENAWGPVQGYVATRSGTGTKTDTPLLEIPQTINVITADEIKARGAQSITEALRYTAGMTGGGFSDRVKIFDEPTSRGYSPTPLYLDGLHLPYGGGSTGGALQIEPYSLERIEVMKGPASVLYGQNQPGGMVNMVSKRPTAEPLHQIQLGTGSYDRKSGAFDLGGPLDDQGQFLYRLTGLASDSNAEIDYVEQQRLFIAPSLTWLASDDTSLTLYAQWQKDDGVPEAQGLPSEGTVFANPNGHISRDRFLGEPGVNDYNRKQNALGYELSHRLDDVWTFRQNARYAYVDDHYTAPLHGYRFVANPVTGANDKRYQTRYGVDWAQKNSVFGVDNIAQAQFDTGAARHTLLIGLDYYHFNSKFDGQYDYNPPIIDLFNPVYGQALRFGNRYKWDNTVTQTGLYLQDQIKLDQWILTLGGRYDWAETDNRAPLQGTHSNVKDEAFTGRAGLTYVFDNGLAPYISYSESFLPQTGTNAASQPFEPSTGKQYETGLKYQPSGQESFIQLSVYELEQENILTTDLANPGFNAQTGAIRSQGVELEGKAALTENLNLLASVSRNDIEYSKDNDGRKGRHPASSPPLTASLWADYRYIGDGPLSGLGAGLGARYVRGSYGDDYEGSFQIPSYTVYDAAVTYDFEHSVLRLKGVKLAVNVENLTDKTYVASCRSIWDCYYGQGRTLVSNLSYDW</sequence>
<evidence type="ECO:0000256" key="18">
    <source>
        <dbReference type="ARBA" id="ARBA00072467"/>
    </source>
</evidence>
<keyword evidence="12 20" id="KW-0798">TonB box</keyword>
<accession>A0AAU7Y697</accession>
<dbReference type="GO" id="GO:0015675">
    <property type="term" value="P:nickel cation transport"/>
    <property type="evidence" value="ECO:0007669"/>
    <property type="project" value="UniProtKB-KW"/>
</dbReference>
<evidence type="ECO:0000256" key="5">
    <source>
        <dbReference type="ARBA" id="ARBA00022496"/>
    </source>
</evidence>
<evidence type="ECO:0000256" key="8">
    <source>
        <dbReference type="ARBA" id="ARBA00022729"/>
    </source>
</evidence>
<dbReference type="Gene3D" id="2.40.170.20">
    <property type="entry name" value="TonB-dependent receptor, beta-barrel domain"/>
    <property type="match status" value="1"/>
</dbReference>
<comment type="subcellular location">
    <subcellularLocation>
        <location evidence="1 19">Cell outer membrane</location>
        <topology evidence="1 19">Multi-pass membrane protein</topology>
    </subcellularLocation>
</comment>
<dbReference type="EMBL" id="CP158373">
    <property type="protein sequence ID" value="XBY65614.1"/>
    <property type="molecule type" value="Genomic_DNA"/>
</dbReference>
<gene>
    <name evidence="23" type="ORF">ABS648_07570</name>
</gene>
<reference evidence="23" key="1">
    <citation type="submission" date="2023-08" db="EMBL/GenBank/DDBJ databases">
        <title>Increased levels of nutrients transform a symbiont into a lethal pathobiont.</title>
        <authorList>
            <person name="Lachnit T."/>
            <person name="Ulrich L."/>
            <person name="Willmer F.M."/>
            <person name="Hasenbein T."/>
            <person name="Steiner L.X."/>
            <person name="Wolters M."/>
            <person name="Herbst E.M."/>
            <person name="Deines P."/>
        </authorList>
    </citation>
    <scope>NUCLEOTIDE SEQUENCE</scope>
    <source>
        <strain evidence="23">T3</strain>
    </source>
</reference>
<keyword evidence="13" id="KW-0921">Nickel transport</keyword>
<evidence type="ECO:0000256" key="15">
    <source>
        <dbReference type="ARBA" id="ARBA00023170"/>
    </source>
</evidence>
<dbReference type="GO" id="GO:0015891">
    <property type="term" value="P:siderophore transport"/>
    <property type="evidence" value="ECO:0007669"/>
    <property type="project" value="InterPro"/>
</dbReference>
<dbReference type="NCBIfam" id="TIGR01783">
    <property type="entry name" value="TonB-siderophor"/>
    <property type="match status" value="1"/>
</dbReference>
<evidence type="ECO:0000256" key="7">
    <source>
        <dbReference type="ARBA" id="ARBA00022692"/>
    </source>
</evidence>
<dbReference type="InterPro" id="IPR036942">
    <property type="entry name" value="Beta-barrel_TonB_sf"/>
</dbReference>
<dbReference type="RefSeq" id="WP_350447965.1">
    <property type="nucleotide sequence ID" value="NZ_CP158373.1"/>
</dbReference>
<dbReference type="GO" id="GO:0015344">
    <property type="term" value="F:siderophore uptake transmembrane transporter activity"/>
    <property type="evidence" value="ECO:0007669"/>
    <property type="project" value="TreeGrafter"/>
</dbReference>
<evidence type="ECO:0000256" key="13">
    <source>
        <dbReference type="ARBA" id="ARBA00023112"/>
    </source>
</evidence>
<dbReference type="InterPro" id="IPR011662">
    <property type="entry name" value="Secretin/TonB_short_N"/>
</dbReference>
<dbReference type="CDD" id="cd01347">
    <property type="entry name" value="ligand_gated_channel"/>
    <property type="match status" value="1"/>
</dbReference>
<evidence type="ECO:0000256" key="3">
    <source>
        <dbReference type="ARBA" id="ARBA00022448"/>
    </source>
</evidence>
<dbReference type="GO" id="GO:0038023">
    <property type="term" value="F:signaling receptor activity"/>
    <property type="evidence" value="ECO:0007669"/>
    <property type="project" value="InterPro"/>
</dbReference>
<dbReference type="GO" id="GO:0009279">
    <property type="term" value="C:cell outer membrane"/>
    <property type="evidence" value="ECO:0007669"/>
    <property type="project" value="UniProtKB-SubCell"/>
</dbReference>
<keyword evidence="11" id="KW-0406">Ion transport</keyword>
<dbReference type="PROSITE" id="PS52016">
    <property type="entry name" value="TONB_DEPENDENT_REC_3"/>
    <property type="match status" value="1"/>
</dbReference>
<keyword evidence="3 19" id="KW-0813">Transport</keyword>
<evidence type="ECO:0000256" key="6">
    <source>
        <dbReference type="ARBA" id="ARBA00022596"/>
    </source>
</evidence>
<dbReference type="Gene3D" id="3.55.50.30">
    <property type="match status" value="1"/>
</dbReference>
<keyword evidence="6" id="KW-0533">Nickel</keyword>
<dbReference type="FunFam" id="2.170.130.10:FF:000001">
    <property type="entry name" value="Catecholate siderophore TonB-dependent receptor"/>
    <property type="match status" value="1"/>
</dbReference>
<keyword evidence="9" id="KW-0862">Zinc</keyword>
<dbReference type="Pfam" id="PF07660">
    <property type="entry name" value="STN"/>
    <property type="match status" value="1"/>
</dbReference>
<dbReference type="InterPro" id="IPR000531">
    <property type="entry name" value="Beta-barrel_TonB"/>
</dbReference>
<evidence type="ECO:0000256" key="21">
    <source>
        <dbReference type="SAM" id="SignalP"/>
    </source>
</evidence>
<evidence type="ECO:0000256" key="14">
    <source>
        <dbReference type="ARBA" id="ARBA00023136"/>
    </source>
</evidence>
<keyword evidence="8 21" id="KW-0732">Signal</keyword>
<keyword evidence="14 19" id="KW-0472">Membrane</keyword>
<proteinExistence type="inferred from homology"/>
<evidence type="ECO:0000256" key="2">
    <source>
        <dbReference type="ARBA" id="ARBA00009810"/>
    </source>
</evidence>
<dbReference type="Pfam" id="PF00593">
    <property type="entry name" value="TonB_dep_Rec_b-barrel"/>
    <property type="match status" value="1"/>
</dbReference>
<dbReference type="Pfam" id="PF07715">
    <property type="entry name" value="Plug"/>
    <property type="match status" value="1"/>
</dbReference>
<evidence type="ECO:0000256" key="19">
    <source>
        <dbReference type="PROSITE-ProRule" id="PRU01360"/>
    </source>
</evidence>
<feature type="signal peptide" evidence="21">
    <location>
        <begin position="1"/>
        <end position="34"/>
    </location>
</feature>
<comment type="similarity">
    <text evidence="2 19 20">Belongs to the TonB-dependent receptor family.</text>
</comment>
<evidence type="ECO:0000256" key="12">
    <source>
        <dbReference type="ARBA" id="ARBA00023077"/>
    </source>
</evidence>
<dbReference type="InterPro" id="IPR039426">
    <property type="entry name" value="TonB-dep_rcpt-like"/>
</dbReference>
<evidence type="ECO:0000313" key="23">
    <source>
        <dbReference type="EMBL" id="XBY65614.1"/>
    </source>
</evidence>
<evidence type="ECO:0000256" key="4">
    <source>
        <dbReference type="ARBA" id="ARBA00022452"/>
    </source>
</evidence>
<keyword evidence="16 19" id="KW-0998">Cell outer membrane</keyword>
<name>A0AAU7Y697_9PSED</name>
<keyword evidence="9" id="KW-0864">Zinc transport</keyword>
<keyword evidence="15 23" id="KW-0675">Receptor</keyword>
<dbReference type="InterPro" id="IPR037066">
    <property type="entry name" value="Plug_dom_sf"/>
</dbReference>
<evidence type="ECO:0000256" key="16">
    <source>
        <dbReference type="ARBA" id="ARBA00023237"/>
    </source>
</evidence>
<evidence type="ECO:0000256" key="1">
    <source>
        <dbReference type="ARBA" id="ARBA00004571"/>
    </source>
</evidence>
<protein>
    <recommendedName>
        <fullName evidence="18">Metal-pseudopaline receptor CntO</fullName>
    </recommendedName>
</protein>
<dbReference type="FunFam" id="2.40.170.20:FF:000005">
    <property type="entry name" value="TonB-dependent siderophore receptor"/>
    <property type="match status" value="1"/>
</dbReference>
<dbReference type="InterPro" id="IPR010105">
    <property type="entry name" value="TonB_sidphr_rcpt"/>
</dbReference>
<comment type="function">
    <text evidence="17">Transports the metallophore pseudopaline, which is involved in the acquisition of nickel and zinc, and thus enables bacterial growth inside the host, where metal access is limited. Is probably involved in the import of pseudopaline-metal complexes.</text>
</comment>
<evidence type="ECO:0000256" key="20">
    <source>
        <dbReference type="RuleBase" id="RU003357"/>
    </source>
</evidence>
<dbReference type="PANTHER" id="PTHR32552">
    <property type="entry name" value="FERRICHROME IRON RECEPTOR-RELATED"/>
    <property type="match status" value="1"/>
</dbReference>
<dbReference type="AlphaFoldDB" id="A0AAU7Y697"/>
<feature type="domain" description="Secretin/TonB short N-terminal" evidence="22">
    <location>
        <begin position="63"/>
        <end position="114"/>
    </location>
</feature>
<evidence type="ECO:0000256" key="17">
    <source>
        <dbReference type="ARBA" id="ARBA00056786"/>
    </source>
</evidence>
<dbReference type="Gene3D" id="2.170.130.10">
    <property type="entry name" value="TonB-dependent receptor, plug domain"/>
    <property type="match status" value="1"/>
</dbReference>
<keyword evidence="4 19" id="KW-1134">Transmembrane beta strand</keyword>
<dbReference type="GO" id="GO:0006829">
    <property type="term" value="P:zinc ion transport"/>
    <property type="evidence" value="ECO:0007669"/>
    <property type="project" value="UniProtKB-KW"/>
</dbReference>
<evidence type="ECO:0000256" key="9">
    <source>
        <dbReference type="ARBA" id="ARBA00022906"/>
    </source>
</evidence>
<feature type="chain" id="PRO_5043504513" description="Metal-pseudopaline receptor CntO" evidence="21">
    <location>
        <begin position="35"/>
        <end position="817"/>
    </location>
</feature>